<evidence type="ECO:0000313" key="4">
    <source>
        <dbReference type="Proteomes" id="UP000321954"/>
    </source>
</evidence>
<evidence type="ECO:0000256" key="2">
    <source>
        <dbReference type="SAM" id="MobiDB-lite"/>
    </source>
</evidence>
<dbReference type="EMBL" id="CP042476">
    <property type="protein sequence ID" value="QED38489.1"/>
    <property type="molecule type" value="Genomic_DNA"/>
</dbReference>
<dbReference type="AlphaFoldDB" id="A0A5B8YR28"/>
<dbReference type="PANTHER" id="PTHR35024:SF4">
    <property type="entry name" value="POLYMER-FORMING CYTOSKELETAL PROTEIN"/>
    <property type="match status" value="1"/>
</dbReference>
<dbReference type="Proteomes" id="UP000321954">
    <property type="component" value="Chromosome"/>
</dbReference>
<sequence>MFSKSNKIKTSSETSREQNRISAGTVITGDIIAKGGFRVEGTIRGNVKTAGKVVISKGGLIDGTLTCQNADFEGKFNGKLTVLETLTLRSAALVEGEVTAGKLAVEPGATFNASCEMKNMVKTLNKDDQKQKERTA</sequence>
<dbReference type="KEGG" id="anp:FK178_12535"/>
<reference evidence="3 4" key="1">
    <citation type="submission" date="2019-08" db="EMBL/GenBank/DDBJ databases">
        <title>Antarcticibacterium arcticum sp. nov., a bacterium isolated from marine sediment of the Canadian Beaufort Sea.</title>
        <authorList>
            <person name="Lee Y.M."/>
            <person name="Baek K."/>
            <person name="Lee D.-H."/>
            <person name="Shin S.C."/>
            <person name="Jin Y.K."/>
            <person name="Park Y."/>
        </authorList>
    </citation>
    <scope>NUCLEOTIDE SEQUENCE [LARGE SCALE GENOMIC DNA]</scope>
    <source>
        <strain evidence="3 4">PAMC 28998</strain>
    </source>
</reference>
<comment type="similarity">
    <text evidence="1">Belongs to the bactofilin family.</text>
</comment>
<organism evidence="3 4">
    <name type="scientific">Antarcticibacterium arcticum</name>
    <dbReference type="NCBI Taxonomy" id="2585771"/>
    <lineage>
        <taxon>Bacteria</taxon>
        <taxon>Pseudomonadati</taxon>
        <taxon>Bacteroidota</taxon>
        <taxon>Flavobacteriia</taxon>
        <taxon>Flavobacteriales</taxon>
        <taxon>Flavobacteriaceae</taxon>
        <taxon>Antarcticibacterium</taxon>
    </lineage>
</organism>
<protein>
    <submittedName>
        <fullName evidence="3">Polymer-forming cytoskeletal protein</fullName>
    </submittedName>
</protein>
<feature type="compositionally biased region" description="Polar residues" evidence="2">
    <location>
        <begin position="1"/>
        <end position="13"/>
    </location>
</feature>
<name>A0A5B8YR28_9FLAO</name>
<evidence type="ECO:0000256" key="1">
    <source>
        <dbReference type="ARBA" id="ARBA00044755"/>
    </source>
</evidence>
<dbReference type="PANTHER" id="PTHR35024">
    <property type="entry name" value="HYPOTHETICAL CYTOSOLIC PROTEIN"/>
    <property type="match status" value="1"/>
</dbReference>
<evidence type="ECO:0000313" key="3">
    <source>
        <dbReference type="EMBL" id="QED38489.1"/>
    </source>
</evidence>
<dbReference type="InterPro" id="IPR007607">
    <property type="entry name" value="BacA/B"/>
</dbReference>
<proteinExistence type="inferred from homology"/>
<accession>A0A5B8YR28</accession>
<keyword evidence="4" id="KW-1185">Reference proteome</keyword>
<dbReference type="RefSeq" id="WP_146835715.1">
    <property type="nucleotide sequence ID" value="NZ_CP042476.1"/>
</dbReference>
<dbReference type="Pfam" id="PF04519">
    <property type="entry name" value="Bactofilin"/>
    <property type="match status" value="1"/>
</dbReference>
<dbReference type="OrthoDB" id="5432602at2"/>
<feature type="region of interest" description="Disordered" evidence="2">
    <location>
        <begin position="1"/>
        <end position="20"/>
    </location>
</feature>
<gene>
    <name evidence="3" type="ORF">FK178_12535</name>
</gene>